<feature type="transmembrane region" description="Helical" evidence="1">
    <location>
        <begin position="52"/>
        <end position="77"/>
    </location>
</feature>
<feature type="transmembrane region" description="Helical" evidence="1">
    <location>
        <begin position="131"/>
        <end position="149"/>
    </location>
</feature>
<organism evidence="2 3">
    <name type="scientific">Candidatus Buchananbacteria bacterium RIFCSPHIGHO2_01_FULL_46_12</name>
    <dbReference type="NCBI Taxonomy" id="1797536"/>
    <lineage>
        <taxon>Bacteria</taxon>
        <taxon>Candidatus Buchananiibacteriota</taxon>
    </lineage>
</organism>
<comment type="caution">
    <text evidence="2">The sequence shown here is derived from an EMBL/GenBank/DDBJ whole genome shotgun (WGS) entry which is preliminary data.</text>
</comment>
<keyword evidence="1" id="KW-0812">Transmembrane</keyword>
<accession>A0A1G1Y4X6</accession>
<feature type="transmembrane region" description="Helical" evidence="1">
    <location>
        <begin position="12"/>
        <end position="32"/>
    </location>
</feature>
<reference evidence="2 3" key="1">
    <citation type="journal article" date="2016" name="Nat. Commun.">
        <title>Thousands of microbial genomes shed light on interconnected biogeochemical processes in an aquifer system.</title>
        <authorList>
            <person name="Anantharaman K."/>
            <person name="Brown C.T."/>
            <person name="Hug L.A."/>
            <person name="Sharon I."/>
            <person name="Castelle C.J."/>
            <person name="Probst A.J."/>
            <person name="Thomas B.C."/>
            <person name="Singh A."/>
            <person name="Wilkins M.J."/>
            <person name="Karaoz U."/>
            <person name="Brodie E.L."/>
            <person name="Williams K.H."/>
            <person name="Hubbard S.S."/>
            <person name="Banfield J.F."/>
        </authorList>
    </citation>
    <scope>NUCLEOTIDE SEQUENCE [LARGE SCALE GENOMIC DNA]</scope>
</reference>
<evidence type="ECO:0000313" key="2">
    <source>
        <dbReference type="EMBL" id="OGY47358.1"/>
    </source>
</evidence>
<dbReference type="Proteomes" id="UP000178432">
    <property type="component" value="Unassembled WGS sequence"/>
</dbReference>
<gene>
    <name evidence="2" type="ORF">A2663_01090</name>
</gene>
<sequence>MFKILSVILKKKKYAIITLMAVIIMAASSYYLTVVNVYHKSIFVFADMNGALFTIISLVLGLVIAVLSGFYLTLVVFRRDVIKAKAAGNKTAGLGGMAAGLIASGCPSCGTPLLGLAGMPLALFSLPFKGLELKILSAGFLILGIFLISKNIKKNLIGQCSVNPPIAKSINAI</sequence>
<feature type="transmembrane region" description="Helical" evidence="1">
    <location>
        <begin position="98"/>
        <end position="119"/>
    </location>
</feature>
<dbReference type="AlphaFoldDB" id="A0A1G1Y4X6"/>
<evidence type="ECO:0000256" key="1">
    <source>
        <dbReference type="SAM" id="Phobius"/>
    </source>
</evidence>
<keyword evidence="1" id="KW-1133">Transmembrane helix</keyword>
<name>A0A1G1Y4X6_9BACT</name>
<keyword evidence="1" id="KW-0472">Membrane</keyword>
<proteinExistence type="predicted"/>
<protein>
    <submittedName>
        <fullName evidence="2">Uncharacterized protein</fullName>
    </submittedName>
</protein>
<evidence type="ECO:0000313" key="3">
    <source>
        <dbReference type="Proteomes" id="UP000178432"/>
    </source>
</evidence>
<dbReference type="EMBL" id="MHIF01000042">
    <property type="protein sequence ID" value="OGY47358.1"/>
    <property type="molecule type" value="Genomic_DNA"/>
</dbReference>